<protein>
    <submittedName>
        <fullName evidence="1">Uncharacterized protein</fullName>
    </submittedName>
</protein>
<dbReference type="AlphaFoldDB" id="I2FZE4"/>
<dbReference type="HOGENOM" id="CLU_510177_0_0_1"/>
<proteinExistence type="predicted"/>
<evidence type="ECO:0000313" key="2">
    <source>
        <dbReference type="Proteomes" id="UP000006174"/>
    </source>
</evidence>
<accession>I2FZE4</accession>
<sequence>MALRVAASPDCTLGPALAGFLMHIAELDQHFDWTYIVDYILMVCKKWFGHADADTWSRQDMEAFQDKLAIAPTKSLKPLVAPAEQRKAGTNATVCLCWNNSTCTGPCGQAHTCLICGTKNHLSPSCPSLAKFKPSPPSLVAAEAASKSDVKGRGLVGLLPIHLVPVGSPSGHPPRTSLELSPPVSPAPWQPLMDTPTPQPPCPIATPPLEGPFTTHQPIMAAPLAGRPATTSGPPAMATKPITAPTPLTAPAPIMATPPLMVPWPITAPRLIMPPPPLPQPPPSSPCLQRICACTFSCRPSAESLRPTRTPPLRPQSSPGTMSLPAGVQCRNAPMLGGASWHATLMPRCATSCWVASLMGYALAMRAHCVQLAGPPATSPWTLLGWPTSTKRLLLTSLRVGSQGSLTRPPSFALPLAWYQSPTPLASTPSTTFPTPAAQGRSFLLSMPASSWPLCPCGMRASNPCLTLSELPQVAGSGKVTFGMPFAISSPASVTPGSWASHLMACLTMRMPSHLGARAHPGYSTSMPRWFIGL</sequence>
<comment type="caution">
    <text evidence="1">The sequence shown here is derived from an EMBL/GenBank/DDBJ whole genome shotgun (WGS) entry which is preliminary data.</text>
</comment>
<reference evidence="1 2" key="1">
    <citation type="journal article" date="2012" name="Plant Cell">
        <title>Genome comparison of barley and maize smut fungi reveals targeted loss of RNA silencing components and species-specific presence of transposable elements.</title>
        <authorList>
            <person name="Laurie J.D."/>
            <person name="Ali S."/>
            <person name="Linning R."/>
            <person name="Mannhaupt G."/>
            <person name="Wong P."/>
            <person name="Gueldener U."/>
            <person name="Muensterkoetter M."/>
            <person name="Moore R."/>
            <person name="Kahmann R."/>
            <person name="Bakkeren G."/>
            <person name="Schirawski J."/>
        </authorList>
    </citation>
    <scope>NUCLEOTIDE SEQUENCE [LARGE SCALE GENOMIC DNA]</scope>
    <source>
        <strain evidence="2">Uh4875-4</strain>
    </source>
</reference>
<name>I2FZE4_USTHO</name>
<dbReference type="Proteomes" id="UP000006174">
    <property type="component" value="Unassembled WGS sequence"/>
</dbReference>
<organism evidence="1 2">
    <name type="scientific">Ustilago hordei</name>
    <name type="common">Barley covered smut fungus</name>
    <dbReference type="NCBI Taxonomy" id="120017"/>
    <lineage>
        <taxon>Eukaryota</taxon>
        <taxon>Fungi</taxon>
        <taxon>Dikarya</taxon>
        <taxon>Basidiomycota</taxon>
        <taxon>Ustilaginomycotina</taxon>
        <taxon>Ustilaginomycetes</taxon>
        <taxon>Ustilaginales</taxon>
        <taxon>Ustilaginaceae</taxon>
        <taxon>Ustilago</taxon>
    </lineage>
</organism>
<dbReference type="EMBL" id="CAGI01000172">
    <property type="protein sequence ID" value="CCF52287.1"/>
    <property type="molecule type" value="Genomic_DNA"/>
</dbReference>
<evidence type="ECO:0000313" key="1">
    <source>
        <dbReference type="EMBL" id="CCF52287.1"/>
    </source>
</evidence>
<gene>
    <name evidence="1" type="ORF">UHOR_15366</name>
</gene>
<keyword evidence="2" id="KW-1185">Reference proteome</keyword>
<dbReference type="STRING" id="1128400.I2FZE4"/>